<dbReference type="Gene3D" id="2.40.50.230">
    <property type="entry name" value="Gp5 N-terminal domain"/>
    <property type="match status" value="1"/>
</dbReference>
<dbReference type="InterPro" id="IPR037026">
    <property type="entry name" value="Vgr_OB-fold_dom_sf"/>
</dbReference>
<accession>A0A4V6YUF2</accession>
<dbReference type="Proteomes" id="UP000507962">
    <property type="component" value="Unassembled WGS sequence"/>
</dbReference>
<proteinExistence type="predicted"/>
<dbReference type="InterPro" id="IPR006531">
    <property type="entry name" value="Gp5/Vgr_OB"/>
</dbReference>
<evidence type="ECO:0000259" key="1">
    <source>
        <dbReference type="Pfam" id="PF04717"/>
    </source>
</evidence>
<evidence type="ECO:0000313" key="3">
    <source>
        <dbReference type="Proteomes" id="UP000507962"/>
    </source>
</evidence>
<dbReference type="SUPFAM" id="SSF69255">
    <property type="entry name" value="gp5 N-terminal domain-like"/>
    <property type="match status" value="1"/>
</dbReference>
<name>A0A4V6YUF2_9BACT</name>
<sequence length="254" mass="26364">MSLEQMISVLSDKIDHHHYGKYRGLVVDNRDPEGLGRLKIRVPSVLGPDTVTGWATACVPFGGDANQGLLFVPEVGAGVWVEFEEGNLEFPIWVGTYWSKPGGESEVPKPVGTDGAQEGEVQDPPTAKIIKTTKGHTLQFEDRDGDERVTLVEAGHNHVLTMDGNGIAITHGTGGHSITLAEGDISITTASGATVTLTRSGVSVDAGAGTVEVKGSAVRLGSASAPVTRIGDSGIGNLGAPVVMSVTGNTQVFA</sequence>
<dbReference type="EMBL" id="CAADHO010000008">
    <property type="protein sequence ID" value="VFQ46328.1"/>
    <property type="molecule type" value="Genomic_DNA"/>
</dbReference>
<feature type="domain" description="Gp5/Type VI secretion system Vgr protein OB-fold" evidence="1">
    <location>
        <begin position="22"/>
        <end position="98"/>
    </location>
</feature>
<protein>
    <recommendedName>
        <fullName evidence="1">Gp5/Type VI secretion system Vgr protein OB-fold domain-containing protein</fullName>
    </recommendedName>
</protein>
<dbReference type="RefSeq" id="WP_180143885.1">
    <property type="nucleotide sequence ID" value="NZ_CAADHO010000008.1"/>
</dbReference>
<dbReference type="SUPFAM" id="SSF69349">
    <property type="entry name" value="Phage fibre proteins"/>
    <property type="match status" value="1"/>
</dbReference>
<organism evidence="2 3">
    <name type="scientific">Desulfoluna butyratoxydans</name>
    <dbReference type="NCBI Taxonomy" id="231438"/>
    <lineage>
        <taxon>Bacteria</taxon>
        <taxon>Pseudomonadati</taxon>
        <taxon>Thermodesulfobacteriota</taxon>
        <taxon>Desulfobacteria</taxon>
        <taxon>Desulfobacterales</taxon>
        <taxon>Desulfolunaceae</taxon>
        <taxon>Desulfoluna</taxon>
    </lineage>
</organism>
<keyword evidence="3" id="KW-1185">Reference proteome</keyword>
<evidence type="ECO:0000313" key="2">
    <source>
        <dbReference type="EMBL" id="VFQ46328.1"/>
    </source>
</evidence>
<gene>
    <name evidence="2" type="ORF">MSL71_39920</name>
</gene>
<reference evidence="2 3" key="1">
    <citation type="submission" date="2019-03" db="EMBL/GenBank/DDBJ databases">
        <authorList>
            <person name="Nijsse B."/>
        </authorList>
    </citation>
    <scope>NUCLEOTIDE SEQUENCE [LARGE SCALE GENOMIC DNA]</scope>
    <source>
        <strain evidence="2">Desulfoluna butyratoxydans MSL71</strain>
    </source>
</reference>
<dbReference type="AlphaFoldDB" id="A0A4V6YUF2"/>
<dbReference type="Pfam" id="PF04717">
    <property type="entry name" value="Phage_base_V"/>
    <property type="match status" value="1"/>
</dbReference>